<dbReference type="EMBL" id="WIUZ02000001">
    <property type="protein sequence ID" value="KAF9793353.1"/>
    <property type="molecule type" value="Genomic_DNA"/>
</dbReference>
<organism evidence="3 4">
    <name type="scientific">Thelephora terrestris</name>
    <dbReference type="NCBI Taxonomy" id="56493"/>
    <lineage>
        <taxon>Eukaryota</taxon>
        <taxon>Fungi</taxon>
        <taxon>Dikarya</taxon>
        <taxon>Basidiomycota</taxon>
        <taxon>Agaricomycotina</taxon>
        <taxon>Agaricomycetes</taxon>
        <taxon>Thelephorales</taxon>
        <taxon>Thelephoraceae</taxon>
        <taxon>Thelephora</taxon>
    </lineage>
</organism>
<gene>
    <name evidence="3" type="ORF">BJ322DRAFT_1103758</name>
</gene>
<protein>
    <recommendedName>
        <fullName evidence="2">DUF6699 domain-containing protein</fullName>
    </recommendedName>
</protein>
<evidence type="ECO:0000313" key="4">
    <source>
        <dbReference type="Proteomes" id="UP000736335"/>
    </source>
</evidence>
<dbReference type="InterPro" id="IPR046522">
    <property type="entry name" value="DUF6699"/>
</dbReference>
<feature type="domain" description="DUF6699" evidence="2">
    <location>
        <begin position="289"/>
        <end position="422"/>
    </location>
</feature>
<name>A0A9P6LE42_9AGAM</name>
<comment type="caution">
    <text evidence="3">The sequence shown here is derived from an EMBL/GenBank/DDBJ whole genome shotgun (WGS) entry which is preliminary data.</text>
</comment>
<sequence length="529" mass="56898">MAQYSPNPSPMVPEPGNLPPESTPVRPPAIPYQNSGSPGGPSPPAWASAQYQSMNAFPQGYPPSTPYHTAQQAFTPYQQPGSYHPPPIGLPAGVPPTPEARILPNGLSADWIGSASGWNPNVPVTPFNGPQPHTGFNAFQQPLPGGPPAGYVPNGWGGGPPPPAHGTPWGVQHTPAGPPPGWGGGGGGWGGWGGGPPQMAQQATPWSGGGGASLHPWAQPPPLVSQQTGGGIAAMRDRSNEGLDIVDRFATGPHYGPVLTPLLLRVVGAQLKVNPLLTAPTEDLDQVYLKWNMLFNASHCVRSDDRPDKSWANGRGAPATYPRLTEVKIVSRSFPWTVTIFATDPKIGVTCGEIIDRLDDFLHKNLRKEDADRDSGSHRIERDHAYYHNRSTAIGVPGGRLGDGLRRLDWLCKDTMFGGLEVDNSFSREYFGGASPPAILTLVCTTRYPLTEQEMNEQQAREREEDDRIRAAEDRAKAAEARAAELEEKELRRRRARSRSRAGSARSRQSNARSHTSSRTPSTGEDTDD</sequence>
<feature type="compositionally biased region" description="Polar residues" evidence="1">
    <location>
        <begin position="515"/>
        <end position="529"/>
    </location>
</feature>
<reference evidence="3" key="1">
    <citation type="journal article" date="2020" name="Nat. Commun.">
        <title>Large-scale genome sequencing of mycorrhizal fungi provides insights into the early evolution of symbiotic traits.</title>
        <authorList>
            <person name="Miyauchi S."/>
            <person name="Kiss E."/>
            <person name="Kuo A."/>
            <person name="Drula E."/>
            <person name="Kohler A."/>
            <person name="Sanchez-Garcia M."/>
            <person name="Morin E."/>
            <person name="Andreopoulos B."/>
            <person name="Barry K.W."/>
            <person name="Bonito G."/>
            <person name="Buee M."/>
            <person name="Carver A."/>
            <person name="Chen C."/>
            <person name="Cichocki N."/>
            <person name="Clum A."/>
            <person name="Culley D."/>
            <person name="Crous P.W."/>
            <person name="Fauchery L."/>
            <person name="Girlanda M."/>
            <person name="Hayes R.D."/>
            <person name="Keri Z."/>
            <person name="LaButti K."/>
            <person name="Lipzen A."/>
            <person name="Lombard V."/>
            <person name="Magnuson J."/>
            <person name="Maillard F."/>
            <person name="Murat C."/>
            <person name="Nolan M."/>
            <person name="Ohm R.A."/>
            <person name="Pangilinan J."/>
            <person name="Pereira M.F."/>
            <person name="Perotto S."/>
            <person name="Peter M."/>
            <person name="Pfister S."/>
            <person name="Riley R."/>
            <person name="Sitrit Y."/>
            <person name="Stielow J.B."/>
            <person name="Szollosi G."/>
            <person name="Zifcakova L."/>
            <person name="Stursova M."/>
            <person name="Spatafora J.W."/>
            <person name="Tedersoo L."/>
            <person name="Vaario L.M."/>
            <person name="Yamada A."/>
            <person name="Yan M."/>
            <person name="Wang P."/>
            <person name="Xu J."/>
            <person name="Bruns T."/>
            <person name="Baldrian P."/>
            <person name="Vilgalys R."/>
            <person name="Dunand C."/>
            <person name="Henrissat B."/>
            <person name="Grigoriev I.V."/>
            <person name="Hibbett D."/>
            <person name="Nagy L.G."/>
            <person name="Martin F.M."/>
        </authorList>
    </citation>
    <scope>NUCLEOTIDE SEQUENCE</scope>
    <source>
        <strain evidence="3">UH-Tt-Lm1</strain>
    </source>
</reference>
<proteinExistence type="predicted"/>
<keyword evidence="4" id="KW-1185">Reference proteome</keyword>
<feature type="region of interest" description="Disordered" evidence="1">
    <location>
        <begin position="454"/>
        <end position="529"/>
    </location>
</feature>
<dbReference type="Proteomes" id="UP000736335">
    <property type="component" value="Unassembled WGS sequence"/>
</dbReference>
<dbReference type="AlphaFoldDB" id="A0A9P6LE42"/>
<feature type="compositionally biased region" description="Low complexity" evidence="1">
    <location>
        <begin position="501"/>
        <end position="514"/>
    </location>
</feature>
<evidence type="ECO:0000259" key="2">
    <source>
        <dbReference type="Pfam" id="PF20415"/>
    </source>
</evidence>
<feature type="compositionally biased region" description="Basic and acidic residues" evidence="1">
    <location>
        <begin position="459"/>
        <end position="491"/>
    </location>
</feature>
<dbReference type="OrthoDB" id="3352225at2759"/>
<reference evidence="3" key="2">
    <citation type="submission" date="2020-11" db="EMBL/GenBank/DDBJ databases">
        <authorList>
            <consortium name="DOE Joint Genome Institute"/>
            <person name="Kuo A."/>
            <person name="Miyauchi S."/>
            <person name="Kiss E."/>
            <person name="Drula E."/>
            <person name="Kohler A."/>
            <person name="Sanchez-Garcia M."/>
            <person name="Andreopoulos B."/>
            <person name="Barry K.W."/>
            <person name="Bonito G."/>
            <person name="Buee M."/>
            <person name="Carver A."/>
            <person name="Chen C."/>
            <person name="Cichocki N."/>
            <person name="Clum A."/>
            <person name="Culley D."/>
            <person name="Crous P.W."/>
            <person name="Fauchery L."/>
            <person name="Girlanda M."/>
            <person name="Hayes R."/>
            <person name="Keri Z."/>
            <person name="Labutti K."/>
            <person name="Lipzen A."/>
            <person name="Lombard V."/>
            <person name="Magnuson J."/>
            <person name="Maillard F."/>
            <person name="Morin E."/>
            <person name="Murat C."/>
            <person name="Nolan M."/>
            <person name="Ohm R."/>
            <person name="Pangilinan J."/>
            <person name="Pereira M."/>
            <person name="Perotto S."/>
            <person name="Peter M."/>
            <person name="Riley R."/>
            <person name="Sitrit Y."/>
            <person name="Stielow B."/>
            <person name="Szollosi G."/>
            <person name="Zifcakova L."/>
            <person name="Stursova M."/>
            <person name="Spatafora J.W."/>
            <person name="Tedersoo L."/>
            <person name="Vaario L.-M."/>
            <person name="Yamada A."/>
            <person name="Yan M."/>
            <person name="Wang P."/>
            <person name="Xu J."/>
            <person name="Bruns T."/>
            <person name="Baldrian P."/>
            <person name="Vilgalys R."/>
            <person name="Henrissat B."/>
            <person name="Grigoriev I.V."/>
            <person name="Hibbett D."/>
            <person name="Nagy L.G."/>
            <person name="Martin F.M."/>
        </authorList>
    </citation>
    <scope>NUCLEOTIDE SEQUENCE</scope>
    <source>
        <strain evidence="3">UH-Tt-Lm1</strain>
    </source>
</reference>
<evidence type="ECO:0000256" key="1">
    <source>
        <dbReference type="SAM" id="MobiDB-lite"/>
    </source>
</evidence>
<feature type="compositionally biased region" description="Pro residues" evidence="1">
    <location>
        <begin position="7"/>
        <end position="30"/>
    </location>
</feature>
<dbReference type="Pfam" id="PF20415">
    <property type="entry name" value="DUF6699"/>
    <property type="match status" value="1"/>
</dbReference>
<feature type="region of interest" description="Disordered" evidence="1">
    <location>
        <begin position="189"/>
        <end position="229"/>
    </location>
</feature>
<evidence type="ECO:0000313" key="3">
    <source>
        <dbReference type="EMBL" id="KAF9793353.1"/>
    </source>
</evidence>
<feature type="region of interest" description="Disordered" evidence="1">
    <location>
        <begin position="1"/>
        <end position="69"/>
    </location>
</feature>
<accession>A0A9P6LE42</accession>